<evidence type="ECO:0000313" key="1">
    <source>
        <dbReference type="EMBL" id="JAP91601.1"/>
    </source>
</evidence>
<protein>
    <submittedName>
        <fullName evidence="1">Leucine rich repeats-containing protein</fullName>
    </submittedName>
</protein>
<dbReference type="EMBL" id="GDID01005005">
    <property type="protein sequence ID" value="JAP91601.1"/>
    <property type="molecule type" value="Transcribed_RNA"/>
</dbReference>
<dbReference type="SUPFAM" id="SSF52058">
    <property type="entry name" value="L domain-like"/>
    <property type="match status" value="1"/>
</dbReference>
<dbReference type="PANTHER" id="PTHR45661">
    <property type="entry name" value="SURFACE ANTIGEN"/>
    <property type="match status" value="1"/>
</dbReference>
<name>A0A146K7R3_9EUKA</name>
<dbReference type="InterPro" id="IPR026906">
    <property type="entry name" value="LRR_5"/>
</dbReference>
<dbReference type="PANTHER" id="PTHR45661:SF3">
    <property type="entry name" value="IG-LIKE DOMAIN-CONTAINING PROTEIN"/>
    <property type="match status" value="1"/>
</dbReference>
<reference evidence="1" key="1">
    <citation type="submission" date="2015-07" db="EMBL/GenBank/DDBJ databases">
        <title>Adaptation to a free-living lifestyle via gene acquisitions in the diplomonad Trepomonas sp. PC1.</title>
        <authorList>
            <person name="Xu F."/>
            <person name="Jerlstrom-Hultqvist J."/>
            <person name="Kolisko M."/>
            <person name="Simpson A.G.B."/>
            <person name="Roger A.J."/>
            <person name="Svard S.G."/>
            <person name="Andersson J.O."/>
        </authorList>
    </citation>
    <scope>NUCLEOTIDE SEQUENCE</scope>
    <source>
        <strain evidence="1">PC1</strain>
    </source>
</reference>
<gene>
    <name evidence="1" type="ORF">TPC1_16739</name>
</gene>
<dbReference type="InterPro" id="IPR032675">
    <property type="entry name" value="LRR_dom_sf"/>
</dbReference>
<accession>A0A146K7R3</accession>
<dbReference type="Pfam" id="PF13306">
    <property type="entry name" value="LRR_5"/>
    <property type="match status" value="1"/>
</dbReference>
<dbReference type="AlphaFoldDB" id="A0A146K7R3"/>
<dbReference type="Gene3D" id="3.80.10.10">
    <property type="entry name" value="Ribonuclease Inhibitor"/>
    <property type="match status" value="1"/>
</dbReference>
<feature type="non-terminal residue" evidence="1">
    <location>
        <position position="164"/>
    </location>
</feature>
<dbReference type="InterPro" id="IPR053139">
    <property type="entry name" value="Surface_bspA-like"/>
</dbReference>
<proteinExistence type="predicted"/>
<sequence length="164" mass="19068">MTELTVTGEVVLKGQYEEQAFTSVQAANVTVVKQDAFYNCQQLERASFPELVQVNQYAFQNCIKLADFVATKLKFVGQNSFSNCQTLKCLNFPQLLICAPQSFYYCRSLKRFESPKLKQIDAFAFAHCRYLQTLPKEFTEQVTRRVNTQSITFHKRWTLSKQEY</sequence>
<organism evidence="1">
    <name type="scientific">Trepomonas sp. PC1</name>
    <dbReference type="NCBI Taxonomy" id="1076344"/>
    <lineage>
        <taxon>Eukaryota</taxon>
        <taxon>Metamonada</taxon>
        <taxon>Diplomonadida</taxon>
        <taxon>Hexamitidae</taxon>
        <taxon>Hexamitinae</taxon>
        <taxon>Trepomonas</taxon>
    </lineage>
</organism>